<dbReference type="Proteomes" id="UP001108025">
    <property type="component" value="Unassembled WGS sequence"/>
</dbReference>
<dbReference type="EMBL" id="JAJNAY010000001">
    <property type="protein sequence ID" value="MCD1116310.1"/>
    <property type="molecule type" value="Genomic_DNA"/>
</dbReference>
<reference evidence="1" key="1">
    <citation type="submission" date="2021-11" db="EMBL/GenBank/DDBJ databases">
        <title>Description of novel Chryseobacterium species.</title>
        <authorList>
            <person name="Saticioglu I.B."/>
            <person name="Ay H."/>
            <person name="Altun S."/>
            <person name="Duman M."/>
        </authorList>
    </citation>
    <scope>NUCLEOTIDE SEQUENCE</scope>
    <source>
        <strain evidence="1">C-17</strain>
    </source>
</reference>
<dbReference type="RefSeq" id="WP_230667655.1">
    <property type="nucleotide sequence ID" value="NZ_JAJNAY010000001.1"/>
</dbReference>
<proteinExistence type="predicted"/>
<organism evidence="1 2">
    <name type="scientific">Chryseobacterium turcicum</name>
    <dbReference type="NCBI Taxonomy" id="2898076"/>
    <lineage>
        <taxon>Bacteria</taxon>
        <taxon>Pseudomonadati</taxon>
        <taxon>Bacteroidota</taxon>
        <taxon>Flavobacteriia</taxon>
        <taxon>Flavobacteriales</taxon>
        <taxon>Weeksellaceae</taxon>
        <taxon>Chryseobacterium group</taxon>
        <taxon>Chryseobacterium</taxon>
    </lineage>
</organism>
<accession>A0A9Q3YYD5</accession>
<evidence type="ECO:0000313" key="1">
    <source>
        <dbReference type="EMBL" id="MCD1116310.1"/>
    </source>
</evidence>
<name>A0A9Q3YYD5_9FLAO</name>
<comment type="caution">
    <text evidence="1">The sequence shown here is derived from an EMBL/GenBank/DDBJ whole genome shotgun (WGS) entry which is preliminary data.</text>
</comment>
<protein>
    <submittedName>
        <fullName evidence="1">Uncharacterized protein</fullName>
    </submittedName>
</protein>
<keyword evidence="2" id="KW-1185">Reference proteome</keyword>
<sequence>MINIRLVIFLFIGISHLSIAQTKKEIISKIIELNSLDGWDGIGNPVLEKNGLSNDSNYYNFEKLKKIISHNELFELSNHKNEVVRLYALDELMGKNLELINVKKEILDAISNKKMIQTHSGCIVDRELTYSIIYHNYWSNVRGKASKPPYETDEKKIELINLKAVNEDILLRDINSEILKLDEDLFWLIYDRVFEIEKYDVGLKKNIINLLYKYNNSYAFEYLSKNYPEEFKKSIYNTYFDKYFSKAKFNQVNQTFYLFNLAEFAFENTSIDMQNKILKKLKTTKGWEKELGGSFDAQIFKKYNIKL</sequence>
<evidence type="ECO:0000313" key="2">
    <source>
        <dbReference type="Proteomes" id="UP001108025"/>
    </source>
</evidence>
<dbReference type="AlphaFoldDB" id="A0A9Q3YYD5"/>
<gene>
    <name evidence="1" type="ORF">LO744_05495</name>
</gene>